<feature type="region of interest" description="Disordered" evidence="8">
    <location>
        <begin position="34"/>
        <end position="130"/>
    </location>
</feature>
<comment type="pathway">
    <text evidence="1 7">Cell wall biogenesis; peptidoglycan biosynthesis.</text>
</comment>
<evidence type="ECO:0000256" key="8">
    <source>
        <dbReference type="SAM" id="MobiDB-lite"/>
    </source>
</evidence>
<evidence type="ECO:0000256" key="5">
    <source>
        <dbReference type="ARBA" id="ARBA00022984"/>
    </source>
</evidence>
<dbReference type="Proteomes" id="UP000198704">
    <property type="component" value="Unassembled WGS sequence"/>
</dbReference>
<feature type="compositionally biased region" description="Low complexity" evidence="8">
    <location>
        <begin position="52"/>
        <end position="63"/>
    </location>
</feature>
<keyword evidence="3" id="KW-0808">Transferase</keyword>
<keyword evidence="12" id="KW-1185">Reference proteome</keyword>
<keyword evidence="6 7" id="KW-0961">Cell wall biogenesis/degradation</keyword>
<proteinExistence type="inferred from homology"/>
<dbReference type="PANTHER" id="PTHR41533">
    <property type="entry name" value="L,D-TRANSPEPTIDASE HI_1667-RELATED"/>
    <property type="match status" value="1"/>
</dbReference>
<dbReference type="PANTHER" id="PTHR41533:SF1">
    <property type="entry name" value="L,D-TRANSPEPTIDASE YCBB-RELATED"/>
    <property type="match status" value="1"/>
</dbReference>
<dbReference type="GO" id="GO:0004180">
    <property type="term" value="F:carboxypeptidase activity"/>
    <property type="evidence" value="ECO:0007669"/>
    <property type="project" value="UniProtKB-ARBA"/>
</dbReference>
<protein>
    <submittedName>
        <fullName evidence="11">Murein L,D-transpeptidase YcbB/YkuD</fullName>
    </submittedName>
</protein>
<evidence type="ECO:0000256" key="4">
    <source>
        <dbReference type="ARBA" id="ARBA00022960"/>
    </source>
</evidence>
<evidence type="ECO:0000256" key="1">
    <source>
        <dbReference type="ARBA" id="ARBA00004752"/>
    </source>
</evidence>
<feature type="active site" description="Proton donor/acceptor" evidence="7">
    <location>
        <position position="400"/>
    </location>
</feature>
<dbReference type="Gene3D" id="1.10.101.10">
    <property type="entry name" value="PGBD-like superfamily/PGBD"/>
    <property type="match status" value="1"/>
</dbReference>
<dbReference type="InterPro" id="IPR036365">
    <property type="entry name" value="PGBD-like_sf"/>
</dbReference>
<dbReference type="EMBL" id="FNHS01000015">
    <property type="protein sequence ID" value="SDO13978.1"/>
    <property type="molecule type" value="Genomic_DNA"/>
</dbReference>
<dbReference type="SUPFAM" id="SSF141523">
    <property type="entry name" value="L,D-transpeptidase catalytic domain-like"/>
    <property type="match status" value="1"/>
</dbReference>
<dbReference type="InterPro" id="IPR052905">
    <property type="entry name" value="LD-transpeptidase_YkuD-like"/>
</dbReference>
<dbReference type="PROSITE" id="PS52029">
    <property type="entry name" value="LD_TPASE"/>
    <property type="match status" value="1"/>
</dbReference>
<accession>A0A1H0H4B1</accession>
<dbReference type="GO" id="GO:0008360">
    <property type="term" value="P:regulation of cell shape"/>
    <property type="evidence" value="ECO:0007669"/>
    <property type="project" value="UniProtKB-UniRule"/>
</dbReference>
<dbReference type="InterPro" id="IPR005490">
    <property type="entry name" value="LD_TPept_cat_dom"/>
</dbReference>
<dbReference type="STRING" id="582672.SAMN05216360_11585"/>
<dbReference type="RefSeq" id="WP_091719938.1">
    <property type="nucleotide sequence ID" value="NZ_FNHS01000015.1"/>
</dbReference>
<feature type="region of interest" description="Disordered" evidence="8">
    <location>
        <begin position="518"/>
        <end position="565"/>
    </location>
</feature>
<evidence type="ECO:0000256" key="3">
    <source>
        <dbReference type="ARBA" id="ARBA00022679"/>
    </source>
</evidence>
<keyword evidence="4 7" id="KW-0133">Cell shape</keyword>
<dbReference type="CDD" id="cd16913">
    <property type="entry name" value="YkuD_like"/>
    <property type="match status" value="1"/>
</dbReference>
<evidence type="ECO:0000256" key="7">
    <source>
        <dbReference type="PROSITE-ProRule" id="PRU01373"/>
    </source>
</evidence>
<feature type="chain" id="PRO_5011438681" evidence="9">
    <location>
        <begin position="35"/>
        <end position="565"/>
    </location>
</feature>
<feature type="compositionally biased region" description="Basic and acidic residues" evidence="8">
    <location>
        <begin position="119"/>
        <end position="129"/>
    </location>
</feature>
<evidence type="ECO:0000256" key="9">
    <source>
        <dbReference type="SAM" id="SignalP"/>
    </source>
</evidence>
<keyword evidence="5 7" id="KW-0573">Peptidoglycan synthesis</keyword>
<dbReference type="OrthoDB" id="9778545at2"/>
<feature type="active site" description="Nucleophile" evidence="7">
    <location>
        <position position="419"/>
    </location>
</feature>
<feature type="compositionally biased region" description="Low complexity" evidence="8">
    <location>
        <begin position="518"/>
        <end position="546"/>
    </location>
</feature>
<organism evidence="11 12">
    <name type="scientific">Methylobacterium phyllostachyos</name>
    <dbReference type="NCBI Taxonomy" id="582672"/>
    <lineage>
        <taxon>Bacteria</taxon>
        <taxon>Pseudomonadati</taxon>
        <taxon>Pseudomonadota</taxon>
        <taxon>Alphaproteobacteria</taxon>
        <taxon>Hyphomicrobiales</taxon>
        <taxon>Methylobacteriaceae</taxon>
        <taxon>Methylobacterium</taxon>
    </lineage>
</organism>
<dbReference type="SUPFAM" id="SSF47090">
    <property type="entry name" value="PGBD-like"/>
    <property type="match status" value="1"/>
</dbReference>
<dbReference type="GO" id="GO:0071555">
    <property type="term" value="P:cell wall organization"/>
    <property type="evidence" value="ECO:0007669"/>
    <property type="project" value="UniProtKB-UniRule"/>
</dbReference>
<evidence type="ECO:0000256" key="2">
    <source>
        <dbReference type="ARBA" id="ARBA00005992"/>
    </source>
</evidence>
<evidence type="ECO:0000259" key="10">
    <source>
        <dbReference type="PROSITE" id="PS52029"/>
    </source>
</evidence>
<feature type="compositionally biased region" description="Basic and acidic residues" evidence="8">
    <location>
        <begin position="71"/>
        <end position="92"/>
    </location>
</feature>
<dbReference type="GO" id="GO:0016740">
    <property type="term" value="F:transferase activity"/>
    <property type="evidence" value="ECO:0007669"/>
    <property type="project" value="UniProtKB-KW"/>
</dbReference>
<evidence type="ECO:0000256" key="6">
    <source>
        <dbReference type="ARBA" id="ARBA00023316"/>
    </source>
</evidence>
<comment type="similarity">
    <text evidence="2">Belongs to the YkuD family.</text>
</comment>
<evidence type="ECO:0000313" key="11">
    <source>
        <dbReference type="EMBL" id="SDO13978.1"/>
    </source>
</evidence>
<feature type="domain" description="L,D-TPase catalytic" evidence="10">
    <location>
        <begin position="271"/>
        <end position="452"/>
    </location>
</feature>
<sequence>MGPVRPRRHARPGAALGAGLSLLTLLGASIDARAQGAPTAAAPASPAPVPPAASAATASPVAPDGAAAKGQEPKSAESKTAESKATDAKAVELKPNAAASGEPKPSDPRPAEAAAPDSKPLEAAKRTREPAPLVYAKVSTDPSPTLTARTFLDTLRAAERYAAFAEAGGWEQLPEDLARLKPGERSPAIPALRHHLTLTGDLPADAPPSDRLDPPLVAALAAFQGRHGLPDSGILGRLTLNALNVPASVRQKQLAASAARLMGSKFPFGERYIVVNIPSAAVEAVESGTVVRRYVAVVGSPDKATPTVETRITDINFNPTWTVPASVVKNEIIPQMRKNPGYLAKNHIRILGATGEVDPTKIDWAGEKAVNYTLRQDSGFDNSLGQVRIDMPNRFAVYMHDTPAKSLFAASVRFHSHGCVRVGQVKELVGWLLQGTEGPNGPGSSWGPIEIETGIADGERRDIKLPKPVPVTFVYLTGYATPDGKAHFRDDIYKLDTPAPEPAATGAIPPADAVAAPAGVKPAAANAPARKTTAPAAAKPVPAAKLEPAKIRAAHRPSEPAVRVD</sequence>
<dbReference type="UniPathway" id="UPA00219"/>
<feature type="compositionally biased region" description="Basic and acidic residues" evidence="8">
    <location>
        <begin position="556"/>
        <end position="565"/>
    </location>
</feature>
<evidence type="ECO:0000313" key="12">
    <source>
        <dbReference type="Proteomes" id="UP000198704"/>
    </source>
</evidence>
<feature type="signal peptide" evidence="9">
    <location>
        <begin position="1"/>
        <end position="34"/>
    </location>
</feature>
<dbReference type="InterPro" id="IPR036366">
    <property type="entry name" value="PGBDSf"/>
</dbReference>
<dbReference type="InterPro" id="IPR038063">
    <property type="entry name" value="Transpep_catalytic_dom"/>
</dbReference>
<dbReference type="Pfam" id="PF01471">
    <property type="entry name" value="PG_binding_1"/>
    <property type="match status" value="1"/>
</dbReference>
<dbReference type="AlphaFoldDB" id="A0A1H0H4B1"/>
<keyword evidence="9" id="KW-0732">Signal</keyword>
<gene>
    <name evidence="11" type="ORF">SAMN05216360_11585</name>
</gene>
<reference evidence="12" key="1">
    <citation type="submission" date="2016-10" db="EMBL/GenBank/DDBJ databases">
        <authorList>
            <person name="Varghese N."/>
            <person name="Submissions S."/>
        </authorList>
    </citation>
    <scope>NUCLEOTIDE SEQUENCE [LARGE SCALE GENOMIC DNA]</scope>
    <source>
        <strain evidence="12">BL47</strain>
    </source>
</reference>
<dbReference type="Pfam" id="PF03734">
    <property type="entry name" value="YkuD"/>
    <property type="match status" value="1"/>
</dbReference>
<dbReference type="InterPro" id="IPR002477">
    <property type="entry name" value="Peptidoglycan-bd-like"/>
</dbReference>
<dbReference type="GO" id="GO:0009252">
    <property type="term" value="P:peptidoglycan biosynthetic process"/>
    <property type="evidence" value="ECO:0007669"/>
    <property type="project" value="UniProtKB-UniPathway"/>
</dbReference>
<name>A0A1H0H4B1_9HYPH</name>
<dbReference type="Gene3D" id="2.40.440.10">
    <property type="entry name" value="L,D-transpeptidase catalytic domain-like"/>
    <property type="match status" value="1"/>
</dbReference>